<keyword evidence="10" id="KW-0498">Mitosis</keyword>
<keyword evidence="12" id="KW-0995">Kinetochore</keyword>
<dbReference type="PANTHER" id="PTHR28200:SF1">
    <property type="entry name" value="DASH COMPLEX SUBUNIT ASK1"/>
    <property type="match status" value="1"/>
</dbReference>
<evidence type="ECO:0000256" key="2">
    <source>
        <dbReference type="ARBA" id="ARBA00004186"/>
    </source>
</evidence>
<dbReference type="VEuPathDB" id="FungiDB:YALI0_B10296g"/>
<protein>
    <recommendedName>
        <fullName evidence="5">DASH complex subunit ASK1</fullName>
    </recommendedName>
    <alternativeName>
        <fullName evidence="17">Outer kinetochore protein ASK1</fullName>
    </alternativeName>
</protein>
<dbReference type="OrthoDB" id="5573898at2759"/>
<feature type="region of interest" description="Disordered" evidence="18">
    <location>
        <begin position="232"/>
        <end position="512"/>
    </location>
</feature>
<organism evidence="19 20">
    <name type="scientific">Yarrowia lipolytica</name>
    <name type="common">Candida lipolytica</name>
    <dbReference type="NCBI Taxonomy" id="4952"/>
    <lineage>
        <taxon>Eukaryota</taxon>
        <taxon>Fungi</taxon>
        <taxon>Dikarya</taxon>
        <taxon>Ascomycota</taxon>
        <taxon>Saccharomycotina</taxon>
        <taxon>Dipodascomycetes</taxon>
        <taxon>Dipodascales</taxon>
        <taxon>Dipodascales incertae sedis</taxon>
        <taxon>Yarrowia</taxon>
    </lineage>
</organism>
<dbReference type="Proteomes" id="UP000256601">
    <property type="component" value="Unassembled WGS sequence"/>
</dbReference>
<evidence type="ECO:0000256" key="14">
    <source>
        <dbReference type="ARBA" id="ARBA00023242"/>
    </source>
</evidence>
<evidence type="ECO:0000256" key="16">
    <source>
        <dbReference type="ARBA" id="ARBA00023328"/>
    </source>
</evidence>
<dbReference type="Pfam" id="PF08655">
    <property type="entry name" value="DASH_Ask1"/>
    <property type="match status" value="1"/>
</dbReference>
<keyword evidence="6" id="KW-0158">Chromosome</keyword>
<dbReference type="GO" id="GO:0051301">
    <property type="term" value="P:cell division"/>
    <property type="evidence" value="ECO:0007669"/>
    <property type="project" value="UniProtKB-KW"/>
</dbReference>
<evidence type="ECO:0000256" key="9">
    <source>
        <dbReference type="ARBA" id="ARBA00022701"/>
    </source>
</evidence>
<evidence type="ECO:0000256" key="3">
    <source>
        <dbReference type="ARBA" id="ARBA00004629"/>
    </source>
</evidence>
<dbReference type="VEuPathDB" id="FungiDB:YALI1_B13915g"/>
<feature type="compositionally biased region" description="Basic and acidic residues" evidence="18">
    <location>
        <begin position="197"/>
        <end position="206"/>
    </location>
</feature>
<evidence type="ECO:0000256" key="17">
    <source>
        <dbReference type="ARBA" id="ARBA00029735"/>
    </source>
</evidence>
<dbReference type="GO" id="GO:0072686">
    <property type="term" value="C:mitotic spindle"/>
    <property type="evidence" value="ECO:0007669"/>
    <property type="project" value="InterPro"/>
</dbReference>
<evidence type="ECO:0000256" key="18">
    <source>
        <dbReference type="SAM" id="MobiDB-lite"/>
    </source>
</evidence>
<feature type="compositionally biased region" description="Polar residues" evidence="18">
    <location>
        <begin position="419"/>
        <end position="447"/>
    </location>
</feature>
<dbReference type="InterPro" id="IPR013964">
    <property type="entry name" value="DASH_Ask1"/>
</dbReference>
<evidence type="ECO:0000256" key="4">
    <source>
        <dbReference type="ARBA" id="ARBA00010731"/>
    </source>
</evidence>
<feature type="compositionally biased region" description="Low complexity" evidence="18">
    <location>
        <begin position="276"/>
        <end position="286"/>
    </location>
</feature>
<evidence type="ECO:0000256" key="5">
    <source>
        <dbReference type="ARBA" id="ARBA00014520"/>
    </source>
</evidence>
<evidence type="ECO:0000256" key="10">
    <source>
        <dbReference type="ARBA" id="ARBA00022776"/>
    </source>
</evidence>
<evidence type="ECO:0000256" key="8">
    <source>
        <dbReference type="ARBA" id="ARBA00022618"/>
    </source>
</evidence>
<evidence type="ECO:0000256" key="13">
    <source>
        <dbReference type="ARBA" id="ARBA00023212"/>
    </source>
</evidence>
<keyword evidence="11" id="KW-0159">Chromosome partition</keyword>
<sequence>MATELEQLEQAITRALQDIDRNITRCNRAVEHGILPALEQYNRGSGKVWDKGGHFWMDFLEKAACVKFTTHDEDVGDEAHTVEDPSMTEKVPLKQDSYETEASMLQSITDNMDSVVELGEREIIKDNDNNNNNQMNYSNLLSELDDESMDVSMDRNTPDANNKDKITPRRRSVTSTPRKDRHASSGKRSKIPQPDYSLEKTPERATDQPAYLKHALESASKKYDHELARAAKRGNFQQSDNEEAGPSSSSKTGFNFKPSFITKSAYASTEAGGGSKSASKATPSSSQPWYMNVDLDDSFDLPSPPKLSSMNWKPGGPSSSARHHTRSKSDTPPTETQSVMRQRINDKEYHIEMSPAKGKQPLSAVTKSSGSYSPFHPKKMDAASTPARTKLFTPKKPSAASRYKLDQFSDDDSDMLSPPQLTTHMIQWDNQQHNTNKPTEAGQNPPSATRERSPERAARKDKERADSPAPADFDYKSGHTPFAKTPLALRMDRERLQQRTENLVGFGSPNKDIFGAAAKSTTAPPSAKYDMLSFNDSGESFQPPDLSPPVTIKFDTSRLQFTPAKDSARRVVQGALREAGGELDSDDSMGSF</sequence>
<name>A0A371CEA4_YARLL</name>
<keyword evidence="14" id="KW-0539">Nucleus</keyword>
<keyword evidence="13" id="KW-0206">Cytoskeleton</keyword>
<keyword evidence="15" id="KW-0131">Cell cycle</keyword>
<feature type="compositionally biased region" description="Basic and acidic residues" evidence="18">
    <location>
        <begin position="152"/>
        <end position="167"/>
    </location>
</feature>
<evidence type="ECO:0000256" key="12">
    <source>
        <dbReference type="ARBA" id="ARBA00022838"/>
    </source>
</evidence>
<dbReference type="GO" id="GO:0044732">
    <property type="term" value="C:mitotic spindle pole body"/>
    <property type="evidence" value="ECO:0007669"/>
    <property type="project" value="TreeGrafter"/>
</dbReference>
<feature type="compositionally biased region" description="Polar residues" evidence="18">
    <location>
        <begin position="363"/>
        <end position="372"/>
    </location>
</feature>
<dbReference type="EMBL" id="KZ858951">
    <property type="protein sequence ID" value="RDW28614.1"/>
    <property type="molecule type" value="Genomic_DNA"/>
</dbReference>
<dbReference type="PANTHER" id="PTHR28200">
    <property type="entry name" value="DASH COMPLEX SUBUNIT ASK1"/>
    <property type="match status" value="1"/>
</dbReference>
<evidence type="ECO:0000256" key="15">
    <source>
        <dbReference type="ARBA" id="ARBA00023306"/>
    </source>
</evidence>
<feature type="compositionally biased region" description="Basic and acidic residues" evidence="18">
    <location>
        <begin position="449"/>
        <end position="466"/>
    </location>
</feature>
<keyword evidence="9" id="KW-0493">Microtubule</keyword>
<keyword evidence="16" id="KW-0137">Centromere</keyword>
<gene>
    <name evidence="19" type="ORF">B0I71DRAFT_150412</name>
</gene>
<comment type="subcellular location">
    <subcellularLocation>
        <location evidence="3">Chromosome</location>
        <location evidence="3">Centromere</location>
        <location evidence="3">Kinetochore</location>
    </subcellularLocation>
    <subcellularLocation>
        <location evidence="2">Cytoplasm</location>
        <location evidence="2">Cytoskeleton</location>
        <location evidence="2">Spindle</location>
    </subcellularLocation>
    <subcellularLocation>
        <location evidence="1">Nucleus</location>
    </subcellularLocation>
</comment>
<feature type="region of interest" description="Disordered" evidence="18">
    <location>
        <begin position="150"/>
        <end position="208"/>
    </location>
</feature>
<proteinExistence type="inferred from homology"/>
<evidence type="ECO:0000256" key="11">
    <source>
        <dbReference type="ARBA" id="ARBA00022829"/>
    </source>
</evidence>
<evidence type="ECO:0000256" key="6">
    <source>
        <dbReference type="ARBA" id="ARBA00022454"/>
    </source>
</evidence>
<keyword evidence="8" id="KW-0132">Cell division</keyword>
<evidence type="ECO:0000256" key="7">
    <source>
        <dbReference type="ARBA" id="ARBA00022490"/>
    </source>
</evidence>
<dbReference type="AlphaFoldDB" id="A0A371CEA4"/>
<reference evidence="19 20" key="1">
    <citation type="submission" date="2018-07" db="EMBL/GenBank/DDBJ databases">
        <title>Draft Genome Assemblies for Five Robust Yarrowia lipolytica Strains Exhibiting High Lipid Production and Pentose Sugar Utilization and Sugar Alcohol Secretion from Undetoxified Lignocellulosic Biomass Hydrolysates.</title>
        <authorList>
            <consortium name="DOE Joint Genome Institute"/>
            <person name="Walker C."/>
            <person name="Ryu S."/>
            <person name="Na H."/>
            <person name="Zane M."/>
            <person name="LaButti K."/>
            <person name="Lipzen A."/>
            <person name="Haridas S."/>
            <person name="Barry K."/>
            <person name="Grigoriev I.V."/>
            <person name="Quarterman J."/>
            <person name="Slininger P."/>
            <person name="Dien B."/>
            <person name="Trinh C.T."/>
        </authorList>
    </citation>
    <scope>NUCLEOTIDE SEQUENCE [LARGE SCALE GENOMIC DNA]</scope>
    <source>
        <strain evidence="19 20">YB392</strain>
    </source>
</reference>
<dbReference type="GO" id="GO:0008608">
    <property type="term" value="P:attachment of spindle microtubules to kinetochore"/>
    <property type="evidence" value="ECO:0007669"/>
    <property type="project" value="InterPro"/>
</dbReference>
<evidence type="ECO:0000313" key="20">
    <source>
        <dbReference type="Proteomes" id="UP000256601"/>
    </source>
</evidence>
<feature type="compositionally biased region" description="Polar residues" evidence="18">
    <location>
        <begin position="330"/>
        <end position="340"/>
    </location>
</feature>
<keyword evidence="7" id="KW-0963">Cytoplasm</keyword>
<dbReference type="GO" id="GO:0005874">
    <property type="term" value="C:microtubule"/>
    <property type="evidence" value="ECO:0007669"/>
    <property type="project" value="UniProtKB-KW"/>
</dbReference>
<feature type="region of interest" description="Disordered" evidence="18">
    <location>
        <begin position="530"/>
        <end position="549"/>
    </location>
</feature>
<dbReference type="GO" id="GO:0042729">
    <property type="term" value="C:DASH complex"/>
    <property type="evidence" value="ECO:0007669"/>
    <property type="project" value="InterPro"/>
</dbReference>
<comment type="similarity">
    <text evidence="4">Belongs to the DASH complex ASK1 family.</text>
</comment>
<accession>A0A371CEA4</accession>
<evidence type="ECO:0000256" key="1">
    <source>
        <dbReference type="ARBA" id="ARBA00004123"/>
    </source>
</evidence>
<evidence type="ECO:0000313" key="19">
    <source>
        <dbReference type="EMBL" id="RDW28614.1"/>
    </source>
</evidence>
<feature type="compositionally biased region" description="Basic residues" evidence="18">
    <location>
        <begin position="179"/>
        <end position="190"/>
    </location>
</feature>